<accession>A0A8T1WJ28</accession>
<dbReference type="InterPro" id="IPR024530">
    <property type="entry name" value="QSregVF_b"/>
</dbReference>
<dbReference type="Pfam" id="PF12843">
    <property type="entry name" value="QSregVF_b"/>
    <property type="match status" value="1"/>
</dbReference>
<evidence type="ECO:0000313" key="1">
    <source>
        <dbReference type="EMBL" id="KAG7392050.1"/>
    </source>
</evidence>
<gene>
    <name evidence="1" type="ORF">PHYBOEH_006491</name>
</gene>
<comment type="caution">
    <text evidence="1">The sequence shown here is derived from an EMBL/GenBank/DDBJ whole genome shotgun (WGS) entry which is preliminary data.</text>
</comment>
<keyword evidence="2" id="KW-1185">Reference proteome</keyword>
<evidence type="ECO:0000313" key="2">
    <source>
        <dbReference type="Proteomes" id="UP000693981"/>
    </source>
</evidence>
<dbReference type="AlphaFoldDB" id="A0A8T1WJ28"/>
<name>A0A8T1WJ28_9STRA</name>
<protein>
    <submittedName>
        <fullName evidence="1">Uncharacterized protein</fullName>
    </submittedName>
</protein>
<sequence length="241" mass="28999">MVAEAYDLREWLFMEWIYHLDDCKWKQYRQHVSYALPPVHLLPEPKTNCENCDTEIRYNFLAKHRTEPDKYIVIGSVCVLKTDPDFLKKKCVRCGKCHRKHTPMCGKCREEQQLYEAQQYREAQRARQLHEEQQYLEEQRYREARRAWLEQQYHAENRLSFGKYCGTRVDDLIGKDDSYLRWLVACDSLDEELKQHLVQHVLKLTAMPFGKYKGTRICDIKDSSYLQWIRSKVSDSWAQHV</sequence>
<proteinExistence type="predicted"/>
<dbReference type="EMBL" id="JAGDFL010000345">
    <property type="protein sequence ID" value="KAG7392050.1"/>
    <property type="molecule type" value="Genomic_DNA"/>
</dbReference>
<dbReference type="Proteomes" id="UP000693981">
    <property type="component" value="Unassembled WGS sequence"/>
</dbReference>
<organism evidence="1 2">
    <name type="scientific">Phytophthora boehmeriae</name>
    <dbReference type="NCBI Taxonomy" id="109152"/>
    <lineage>
        <taxon>Eukaryota</taxon>
        <taxon>Sar</taxon>
        <taxon>Stramenopiles</taxon>
        <taxon>Oomycota</taxon>
        <taxon>Peronosporomycetes</taxon>
        <taxon>Peronosporales</taxon>
        <taxon>Peronosporaceae</taxon>
        <taxon>Phytophthora</taxon>
    </lineage>
</organism>
<reference evidence="1" key="1">
    <citation type="submission" date="2021-02" db="EMBL/GenBank/DDBJ databases">
        <authorList>
            <person name="Palmer J.M."/>
        </authorList>
    </citation>
    <scope>NUCLEOTIDE SEQUENCE</scope>
    <source>
        <strain evidence="1">SCRP23</strain>
    </source>
</reference>